<dbReference type="PIRSF" id="PIRSF000350">
    <property type="entry name" value="Mercury_reductase_MerA"/>
    <property type="match status" value="1"/>
</dbReference>
<dbReference type="OMA" id="PLQWSFR"/>
<evidence type="ECO:0000259" key="13">
    <source>
        <dbReference type="Pfam" id="PF02852"/>
    </source>
</evidence>
<dbReference type="GO" id="GO:0005829">
    <property type="term" value="C:cytosol"/>
    <property type="evidence" value="ECO:0007669"/>
    <property type="project" value="TreeGrafter"/>
</dbReference>
<evidence type="ECO:0000256" key="6">
    <source>
        <dbReference type="ARBA" id="ARBA00022827"/>
    </source>
</evidence>
<organism evidence="15 16">
    <name type="scientific">Paramecium primaurelia</name>
    <dbReference type="NCBI Taxonomy" id="5886"/>
    <lineage>
        <taxon>Eukaryota</taxon>
        <taxon>Sar</taxon>
        <taxon>Alveolata</taxon>
        <taxon>Ciliophora</taxon>
        <taxon>Intramacronucleata</taxon>
        <taxon>Oligohymenophorea</taxon>
        <taxon>Peniculida</taxon>
        <taxon>Parameciidae</taxon>
        <taxon>Paramecium</taxon>
    </lineage>
</organism>
<comment type="similarity">
    <text evidence="2 12">Belongs to the class-I pyridine nucleotide-disulfide oxidoreductase family.</text>
</comment>
<dbReference type="EMBL" id="CAJJDM010000030">
    <property type="protein sequence ID" value="CAD8061313.1"/>
    <property type="molecule type" value="Genomic_DNA"/>
</dbReference>
<keyword evidence="7" id="KW-0521">NADP</keyword>
<evidence type="ECO:0000313" key="16">
    <source>
        <dbReference type="Proteomes" id="UP000688137"/>
    </source>
</evidence>
<evidence type="ECO:0000256" key="1">
    <source>
        <dbReference type="ARBA" id="ARBA00001974"/>
    </source>
</evidence>
<dbReference type="PROSITE" id="PS00076">
    <property type="entry name" value="PYRIDINE_REDOX_1"/>
    <property type="match status" value="1"/>
</dbReference>
<evidence type="ECO:0000313" key="15">
    <source>
        <dbReference type="EMBL" id="CAD8061313.1"/>
    </source>
</evidence>
<dbReference type="InterPro" id="IPR046952">
    <property type="entry name" value="GSHR/TRXR-like"/>
</dbReference>
<dbReference type="FunFam" id="3.50.50.60:FF:000190">
    <property type="entry name" value="Thioredoxin reductase"/>
    <property type="match status" value="1"/>
</dbReference>
<keyword evidence="9" id="KW-1015">Disulfide bond</keyword>
<dbReference type="AlphaFoldDB" id="A0A8S1L711"/>
<keyword evidence="8 12" id="KW-0560">Oxidoreductase</keyword>
<comment type="function">
    <text evidence="11">Catalyzes the transfer of electrons from NADPH to thioredoxins TRX1, TRX2 and TRX3, which in turn act as reductants of disulfide containing proteins. Able to reduce nitroglutathione (GSNO), a compound involved in the transport of nitric oxide (NO); however, TRX1 is more efficient in reducing GSNO. Has no catalytic activity towards oxidized glutathione (GSSG).</text>
</comment>
<proteinExistence type="inferred from homology"/>
<dbReference type="Pfam" id="PF02852">
    <property type="entry name" value="Pyr_redox_dim"/>
    <property type="match status" value="1"/>
</dbReference>
<protein>
    <recommendedName>
        <fullName evidence="4">Thioredoxin reductase</fullName>
        <ecNumber evidence="3">1.8.1.9</ecNumber>
    </recommendedName>
</protein>
<sequence length="471" mass="52605">MLKKFQYDLFVIGGGAGGLASSKASALLGKKVGMADFATPSPHATTWGTGGTCVNVGCVPTKLMPFSARMGEIRKDQIAAGYQGIESEGNHNWKQLIETVQKHIKELNVRQESSLKDHGIEYYNKFAKFIDRHTIELTDLKGEKEIISAKNIIVCVGSRPMLYEDPKLVITSEDVFQQTTPPGKTLVIGASYVGLECAGFIHGFGYDTTVLVRTRVMRNFDQEMASKVEGYMSDNGIKFVKRALLQSISAVDNGKRRLVKWVRDGVVEEDIYDTVLYGIGRQASTKQLNLEPIGVKIDARNYKIIADDYDRTTVDNIYAIGDCCLNRLEYTPIAVMAGRKLAKRLYGNSNEIMDYADVATTIYTPIEYGCIGLSEERAQQKYGQDGIKIYRSHFKPLQWSFRQRDDAKYCGGKLIVHKESDRIIGFHYVGPEAAEVTQGFAVAMKMKCTKRDFDNTVSIHPSLAEEMILMK</sequence>
<evidence type="ECO:0000256" key="9">
    <source>
        <dbReference type="ARBA" id="ARBA00023157"/>
    </source>
</evidence>
<keyword evidence="6 12" id="KW-0274">FAD</keyword>
<dbReference type="GO" id="GO:0004791">
    <property type="term" value="F:thioredoxin-disulfide reductase (NADPH) activity"/>
    <property type="evidence" value="ECO:0007669"/>
    <property type="project" value="UniProtKB-EC"/>
</dbReference>
<gene>
    <name evidence="15" type="ORF">PPRIM_AZ9-3.1.T0310246</name>
</gene>
<keyword evidence="10 12" id="KW-0676">Redox-active center</keyword>
<comment type="caution">
    <text evidence="15">The sequence shown here is derived from an EMBL/GenBank/DDBJ whole genome shotgun (WGS) entry which is preliminary data.</text>
</comment>
<dbReference type="GO" id="GO:0050660">
    <property type="term" value="F:flavin adenine dinucleotide binding"/>
    <property type="evidence" value="ECO:0007669"/>
    <property type="project" value="InterPro"/>
</dbReference>
<dbReference type="Pfam" id="PF07992">
    <property type="entry name" value="Pyr_redox_2"/>
    <property type="match status" value="1"/>
</dbReference>
<dbReference type="PANTHER" id="PTHR42737">
    <property type="entry name" value="GLUTATHIONE REDUCTASE"/>
    <property type="match status" value="1"/>
</dbReference>
<evidence type="ECO:0000256" key="2">
    <source>
        <dbReference type="ARBA" id="ARBA00007532"/>
    </source>
</evidence>
<dbReference type="InterPro" id="IPR004099">
    <property type="entry name" value="Pyr_nucl-diS_OxRdtase_dimer"/>
</dbReference>
<keyword evidence="5 12" id="KW-0285">Flavoprotein</keyword>
<evidence type="ECO:0000256" key="7">
    <source>
        <dbReference type="ARBA" id="ARBA00022857"/>
    </source>
</evidence>
<evidence type="ECO:0000256" key="3">
    <source>
        <dbReference type="ARBA" id="ARBA00012610"/>
    </source>
</evidence>
<dbReference type="GO" id="GO:0034599">
    <property type="term" value="P:cellular response to oxidative stress"/>
    <property type="evidence" value="ECO:0007669"/>
    <property type="project" value="TreeGrafter"/>
</dbReference>
<dbReference type="InterPro" id="IPR023753">
    <property type="entry name" value="FAD/NAD-binding_dom"/>
</dbReference>
<keyword evidence="16" id="KW-1185">Reference proteome</keyword>
<reference evidence="15" key="1">
    <citation type="submission" date="2021-01" db="EMBL/GenBank/DDBJ databases">
        <authorList>
            <consortium name="Genoscope - CEA"/>
            <person name="William W."/>
        </authorList>
    </citation>
    <scope>NUCLEOTIDE SEQUENCE</scope>
</reference>
<dbReference type="NCBIfam" id="TIGR01438">
    <property type="entry name" value="TGR"/>
    <property type="match status" value="1"/>
</dbReference>
<evidence type="ECO:0000259" key="14">
    <source>
        <dbReference type="Pfam" id="PF07992"/>
    </source>
</evidence>
<dbReference type="InterPro" id="IPR006338">
    <property type="entry name" value="Thioredoxin/glutathione_Rdtase"/>
</dbReference>
<evidence type="ECO:0000256" key="5">
    <source>
        <dbReference type="ARBA" id="ARBA00022630"/>
    </source>
</evidence>
<dbReference type="GO" id="GO:0004362">
    <property type="term" value="F:glutathione-disulfide reductase (NADPH) activity"/>
    <property type="evidence" value="ECO:0007669"/>
    <property type="project" value="TreeGrafter"/>
</dbReference>
<dbReference type="InterPro" id="IPR012999">
    <property type="entry name" value="Pyr_OxRdtase_I_AS"/>
</dbReference>
<feature type="domain" description="Pyridine nucleotide-disulphide oxidoreductase dimerisation" evidence="13">
    <location>
        <begin position="358"/>
        <end position="467"/>
    </location>
</feature>
<comment type="cofactor">
    <cofactor evidence="1">
        <name>FAD</name>
        <dbReference type="ChEBI" id="CHEBI:57692"/>
    </cofactor>
</comment>
<evidence type="ECO:0000256" key="12">
    <source>
        <dbReference type="RuleBase" id="RU003691"/>
    </source>
</evidence>
<dbReference type="PANTHER" id="PTHR42737:SF2">
    <property type="entry name" value="GLUTATHIONE REDUCTASE"/>
    <property type="match status" value="1"/>
</dbReference>
<evidence type="ECO:0000256" key="10">
    <source>
        <dbReference type="ARBA" id="ARBA00023284"/>
    </source>
</evidence>
<name>A0A8S1L711_PARPR</name>
<dbReference type="GO" id="GO:0045454">
    <property type="term" value="P:cell redox homeostasis"/>
    <property type="evidence" value="ECO:0007669"/>
    <property type="project" value="InterPro"/>
</dbReference>
<evidence type="ECO:0000256" key="8">
    <source>
        <dbReference type="ARBA" id="ARBA00023002"/>
    </source>
</evidence>
<evidence type="ECO:0000256" key="4">
    <source>
        <dbReference type="ARBA" id="ARBA00018719"/>
    </source>
</evidence>
<dbReference type="Proteomes" id="UP000688137">
    <property type="component" value="Unassembled WGS sequence"/>
</dbReference>
<dbReference type="GO" id="GO:0005739">
    <property type="term" value="C:mitochondrion"/>
    <property type="evidence" value="ECO:0007669"/>
    <property type="project" value="TreeGrafter"/>
</dbReference>
<dbReference type="EC" id="1.8.1.9" evidence="3"/>
<evidence type="ECO:0000256" key="11">
    <source>
        <dbReference type="ARBA" id="ARBA00053237"/>
    </source>
</evidence>
<dbReference type="GO" id="GO:0006749">
    <property type="term" value="P:glutathione metabolic process"/>
    <property type="evidence" value="ECO:0007669"/>
    <property type="project" value="TreeGrafter"/>
</dbReference>
<dbReference type="InterPro" id="IPR001100">
    <property type="entry name" value="Pyr_nuc-diS_OxRdtase"/>
</dbReference>
<feature type="domain" description="FAD/NAD(P)-binding" evidence="14">
    <location>
        <begin position="7"/>
        <end position="338"/>
    </location>
</feature>
<accession>A0A8S1L711</accession>